<reference evidence="2" key="1">
    <citation type="journal article" date="2019" name="Int. J. Syst. Evol. Microbiol.">
        <title>The Global Catalogue of Microorganisms (GCM) 10K type strain sequencing project: providing services to taxonomists for standard genome sequencing and annotation.</title>
        <authorList>
            <consortium name="The Broad Institute Genomics Platform"/>
            <consortium name="The Broad Institute Genome Sequencing Center for Infectious Disease"/>
            <person name="Wu L."/>
            <person name="Ma J."/>
        </authorList>
    </citation>
    <scope>NUCLEOTIDE SEQUENCE [LARGE SCALE GENOMIC DNA]</scope>
    <source>
        <strain evidence="2">KCTC 52924</strain>
    </source>
</reference>
<dbReference type="RefSeq" id="WP_251809408.1">
    <property type="nucleotide sequence ID" value="NZ_CP166679.1"/>
</dbReference>
<evidence type="ECO:0000313" key="1">
    <source>
        <dbReference type="EMBL" id="MFD2789919.1"/>
    </source>
</evidence>
<comment type="caution">
    <text evidence="1">The sequence shown here is derived from an EMBL/GenBank/DDBJ whole genome shotgun (WGS) entry which is preliminary data.</text>
</comment>
<protein>
    <submittedName>
        <fullName evidence="1">Uncharacterized protein</fullName>
    </submittedName>
</protein>
<dbReference type="Proteomes" id="UP001597532">
    <property type="component" value="Unassembled WGS sequence"/>
</dbReference>
<sequence>MTKNQLLFEFDRLNKQSKNNLILLEKQICPTEFFKQVPLTESRIEILKLRLERSVKEAEYTLVLLNFLNKETELWQQGFNPQNIRKIVNLELDHSIKELEFNLYRENIQNRILALLATQDTSSIK</sequence>
<name>A0ABW5VFL6_9FLAO</name>
<proteinExistence type="predicted"/>
<keyword evidence="2" id="KW-1185">Reference proteome</keyword>
<gene>
    <name evidence="1" type="ORF">ACFS1K_09105</name>
</gene>
<dbReference type="EMBL" id="JBHUOK010000030">
    <property type="protein sequence ID" value="MFD2789919.1"/>
    <property type="molecule type" value="Genomic_DNA"/>
</dbReference>
<organism evidence="1 2">
    <name type="scientific">Arenibacter antarcticus</name>
    <dbReference type="NCBI Taxonomy" id="2040469"/>
    <lineage>
        <taxon>Bacteria</taxon>
        <taxon>Pseudomonadati</taxon>
        <taxon>Bacteroidota</taxon>
        <taxon>Flavobacteriia</taxon>
        <taxon>Flavobacteriales</taxon>
        <taxon>Flavobacteriaceae</taxon>
        <taxon>Arenibacter</taxon>
    </lineage>
</organism>
<accession>A0ABW5VFL6</accession>
<evidence type="ECO:0000313" key="2">
    <source>
        <dbReference type="Proteomes" id="UP001597532"/>
    </source>
</evidence>